<keyword evidence="2" id="KW-1185">Reference proteome</keyword>
<dbReference type="Proteomes" id="UP001330749">
    <property type="component" value="Unassembled WGS sequence"/>
</dbReference>
<evidence type="ECO:0000313" key="1">
    <source>
        <dbReference type="EMBL" id="MED3562244.1"/>
    </source>
</evidence>
<name>A0ABU6N7S9_9BACI</name>
<gene>
    <name evidence="1" type="ORF">P4447_07235</name>
</gene>
<dbReference type="RefSeq" id="WP_327967145.1">
    <property type="nucleotide sequence ID" value="NZ_JARMQG010000084.1"/>
</dbReference>
<accession>A0ABU6N7S9</accession>
<evidence type="ECO:0008006" key="3">
    <source>
        <dbReference type="Google" id="ProtNLM"/>
    </source>
</evidence>
<evidence type="ECO:0000313" key="2">
    <source>
        <dbReference type="Proteomes" id="UP001330749"/>
    </source>
</evidence>
<comment type="caution">
    <text evidence="1">The sequence shown here is derived from an EMBL/GenBank/DDBJ whole genome shotgun (WGS) entry which is preliminary data.</text>
</comment>
<dbReference type="EMBL" id="JARMQG010000084">
    <property type="protein sequence ID" value="MED3562244.1"/>
    <property type="molecule type" value="Genomic_DNA"/>
</dbReference>
<organism evidence="1 2">
    <name type="scientific">Bacillus xiapuensis</name>
    <dbReference type="NCBI Taxonomy" id="2014075"/>
    <lineage>
        <taxon>Bacteria</taxon>
        <taxon>Bacillati</taxon>
        <taxon>Bacillota</taxon>
        <taxon>Bacilli</taxon>
        <taxon>Bacillales</taxon>
        <taxon>Bacillaceae</taxon>
        <taxon>Bacillus</taxon>
    </lineage>
</organism>
<proteinExistence type="predicted"/>
<reference evidence="1 2" key="1">
    <citation type="submission" date="2023-03" db="EMBL/GenBank/DDBJ databases">
        <title>Bacillus Genome Sequencing.</title>
        <authorList>
            <person name="Dunlap C."/>
        </authorList>
    </citation>
    <scope>NUCLEOTIDE SEQUENCE [LARGE SCALE GENOMIC DNA]</scope>
    <source>
        <strain evidence="1 2">B-14544</strain>
    </source>
</reference>
<protein>
    <recommendedName>
        <fullName evidence="3">Phage protein</fullName>
    </recommendedName>
</protein>
<sequence length="165" mass="18930">MTTVNNIKELSKYLNKHMKEVLEENVAPVVKNKEQEKVITEVYDRYSPSTPDGEPFKYERRGYNGGLADQKNMQHKVKTTKDGVELSVENVTKGKDQNFRLDTLIEYGDGTDGKEYQYKTNRDGTANQYLQGRPFTKSTIEELEQSGEHIQAFVRGMKTKGIEID</sequence>